<dbReference type="Proteomes" id="UP000298652">
    <property type="component" value="Chromosome 8"/>
</dbReference>
<keyword evidence="1" id="KW-0732">Signal</keyword>
<accession>A0A4U6TMJ6</accession>
<evidence type="ECO:0000256" key="1">
    <source>
        <dbReference type="SAM" id="SignalP"/>
    </source>
</evidence>
<evidence type="ECO:0000313" key="2">
    <source>
        <dbReference type="EMBL" id="TKW02494.1"/>
    </source>
</evidence>
<dbReference type="EMBL" id="CM016559">
    <property type="protein sequence ID" value="TKW02494.1"/>
    <property type="molecule type" value="Genomic_DNA"/>
</dbReference>
<name>A0A4U6TMJ6_SETVI</name>
<reference evidence="2" key="1">
    <citation type="submission" date="2019-03" db="EMBL/GenBank/DDBJ databases">
        <title>WGS assembly of Setaria viridis.</title>
        <authorList>
            <person name="Huang P."/>
            <person name="Jenkins J."/>
            <person name="Grimwood J."/>
            <person name="Barry K."/>
            <person name="Healey A."/>
            <person name="Mamidi S."/>
            <person name="Sreedasyam A."/>
            <person name="Shu S."/>
            <person name="Feldman M."/>
            <person name="Wu J."/>
            <person name="Yu Y."/>
            <person name="Chen C."/>
            <person name="Johnson J."/>
            <person name="Rokhsar D."/>
            <person name="Baxter I."/>
            <person name="Schmutz J."/>
            <person name="Brutnell T."/>
            <person name="Kellogg E."/>
        </authorList>
    </citation>
    <scope>NUCLEOTIDE SEQUENCE [LARGE SCALE GENOMIC DNA]</scope>
</reference>
<evidence type="ECO:0000313" key="3">
    <source>
        <dbReference type="Proteomes" id="UP000298652"/>
    </source>
</evidence>
<proteinExistence type="predicted"/>
<protein>
    <submittedName>
        <fullName evidence="2">Uncharacterized protein</fullName>
    </submittedName>
</protein>
<gene>
    <name evidence="2" type="ORF">SEVIR_8G246852v2</name>
</gene>
<feature type="signal peptide" evidence="1">
    <location>
        <begin position="1"/>
        <end position="17"/>
    </location>
</feature>
<dbReference type="AlphaFoldDB" id="A0A4U6TMJ6"/>
<sequence length="33" mass="3424">MSALLSWVCFPVAGATARMVCPVTSTSILIGIK</sequence>
<feature type="chain" id="PRO_5020585447" evidence="1">
    <location>
        <begin position="18"/>
        <end position="33"/>
    </location>
</feature>
<keyword evidence="3" id="KW-1185">Reference proteome</keyword>
<dbReference type="Gramene" id="TKW02494">
    <property type="protein sequence ID" value="TKW02494"/>
    <property type="gene ID" value="SEVIR_8G246852v2"/>
</dbReference>
<organism evidence="2 3">
    <name type="scientific">Setaria viridis</name>
    <name type="common">Green bristlegrass</name>
    <name type="synonym">Setaria italica subsp. viridis</name>
    <dbReference type="NCBI Taxonomy" id="4556"/>
    <lineage>
        <taxon>Eukaryota</taxon>
        <taxon>Viridiplantae</taxon>
        <taxon>Streptophyta</taxon>
        <taxon>Embryophyta</taxon>
        <taxon>Tracheophyta</taxon>
        <taxon>Spermatophyta</taxon>
        <taxon>Magnoliopsida</taxon>
        <taxon>Liliopsida</taxon>
        <taxon>Poales</taxon>
        <taxon>Poaceae</taxon>
        <taxon>PACMAD clade</taxon>
        <taxon>Panicoideae</taxon>
        <taxon>Panicodae</taxon>
        <taxon>Paniceae</taxon>
        <taxon>Cenchrinae</taxon>
        <taxon>Setaria</taxon>
    </lineage>
</organism>